<dbReference type="Gene3D" id="2.40.50.140">
    <property type="entry name" value="Nucleic acid-binding proteins"/>
    <property type="match status" value="1"/>
</dbReference>
<gene>
    <name evidence="5" type="ORF">QCO44_04470</name>
</gene>
<keyword evidence="2" id="KW-0479">Metal-binding</keyword>
<dbReference type="Proteomes" id="UP001559623">
    <property type="component" value="Unassembled WGS sequence"/>
</dbReference>
<keyword evidence="3" id="KW-0201">Cytochrome c-type biogenesis</keyword>
<dbReference type="SUPFAM" id="SSF82093">
    <property type="entry name" value="Heme chaperone CcmE"/>
    <property type="match status" value="1"/>
</dbReference>
<evidence type="ECO:0000256" key="1">
    <source>
        <dbReference type="ARBA" id="ARBA00004370"/>
    </source>
</evidence>
<reference evidence="5 6" key="1">
    <citation type="submission" date="2023-04" db="EMBL/GenBank/DDBJ databases">
        <title>Genome Sequence of Selenomonas sputigena ATCC 33150.</title>
        <authorList>
            <person name="Miller D.P."/>
            <person name="Anvari S."/>
            <person name="Polson S.W."/>
            <person name="Macdonald M."/>
            <person name="Mcdowell J.V."/>
        </authorList>
    </citation>
    <scope>NUCLEOTIDE SEQUENCE [LARGE SCALE GENOMIC DNA]</scope>
    <source>
        <strain evidence="5 6">ATCC 33150</strain>
    </source>
</reference>
<comment type="subcellular location">
    <subcellularLocation>
        <location evidence="1">Membrane</location>
    </subcellularLocation>
</comment>
<keyword evidence="4" id="KW-0472">Membrane</keyword>
<dbReference type="InterPro" id="IPR004329">
    <property type="entry name" value="CcmE"/>
</dbReference>
<keyword evidence="2" id="KW-0349">Heme</keyword>
<keyword evidence="2" id="KW-0408">Iron</keyword>
<protein>
    <submittedName>
        <fullName evidence="5">Cytochrome c maturation protein CcmE</fullName>
    </submittedName>
</protein>
<evidence type="ECO:0000313" key="6">
    <source>
        <dbReference type="Proteomes" id="UP001559623"/>
    </source>
</evidence>
<sequence>MKRSYMLIGLVVVFVCYAGWAFADSLTPYVDIKGAREARGSVQVKGLLLKDIPPVQQGGDFVFWLSDEAGEKIEVRYHGTEPDQFRSAYHIVAVGSCRDGVFEADRLLLKCPSKYEKLKGG</sequence>
<evidence type="ECO:0000256" key="2">
    <source>
        <dbReference type="ARBA" id="ARBA00022617"/>
    </source>
</evidence>
<dbReference type="InterPro" id="IPR036127">
    <property type="entry name" value="CcmE-like_sf"/>
</dbReference>
<accession>A0ABV3X3Y1</accession>
<evidence type="ECO:0000256" key="4">
    <source>
        <dbReference type="ARBA" id="ARBA00023136"/>
    </source>
</evidence>
<name>A0ABV3X3Y1_9FIRM</name>
<dbReference type="InterPro" id="IPR012340">
    <property type="entry name" value="NA-bd_OB-fold"/>
</dbReference>
<comment type="caution">
    <text evidence="5">The sequence shown here is derived from an EMBL/GenBank/DDBJ whole genome shotgun (WGS) entry which is preliminary data.</text>
</comment>
<dbReference type="Pfam" id="PF03100">
    <property type="entry name" value="CcmE"/>
    <property type="match status" value="1"/>
</dbReference>
<evidence type="ECO:0000313" key="5">
    <source>
        <dbReference type="EMBL" id="MEX5284900.1"/>
    </source>
</evidence>
<keyword evidence="6" id="KW-1185">Reference proteome</keyword>
<dbReference type="RefSeq" id="WP_368846619.1">
    <property type="nucleotide sequence ID" value="NZ_CP194411.1"/>
</dbReference>
<organism evidence="5 6">
    <name type="scientific">Selenomonas sputigena</name>
    <dbReference type="NCBI Taxonomy" id="69823"/>
    <lineage>
        <taxon>Bacteria</taxon>
        <taxon>Bacillati</taxon>
        <taxon>Bacillota</taxon>
        <taxon>Negativicutes</taxon>
        <taxon>Selenomonadales</taxon>
        <taxon>Selenomonadaceae</taxon>
        <taxon>Selenomonas</taxon>
    </lineage>
</organism>
<dbReference type="EMBL" id="JARVLH010000002">
    <property type="protein sequence ID" value="MEX5284900.1"/>
    <property type="molecule type" value="Genomic_DNA"/>
</dbReference>
<evidence type="ECO:0000256" key="3">
    <source>
        <dbReference type="ARBA" id="ARBA00022748"/>
    </source>
</evidence>
<proteinExistence type="predicted"/>